<keyword evidence="1 3" id="KW-0378">Hydrolase</keyword>
<dbReference type="Gene3D" id="3.40.50.1820">
    <property type="entry name" value="alpha/beta hydrolase"/>
    <property type="match status" value="1"/>
</dbReference>
<name>A0A3N7JVG9_9BURK</name>
<dbReference type="RefSeq" id="WP_124539775.1">
    <property type="nucleotide sequence ID" value="NZ_QUSW01000002.1"/>
</dbReference>
<comment type="caution">
    <text evidence="3">The sequence shown here is derived from an EMBL/GenBank/DDBJ whole genome shotgun (WGS) entry which is preliminary data.</text>
</comment>
<reference evidence="3 4" key="2">
    <citation type="submission" date="2018-12" db="EMBL/GenBank/DDBJ databases">
        <title>Rhizobacter gummiphilus sp. nov., a rubber-degrading bacterium isolated from the soil of a botanical garden in Japan.</title>
        <authorList>
            <person name="Shunsuke S.S."/>
        </authorList>
    </citation>
    <scope>NUCLEOTIDE SEQUENCE [LARGE SCALE GENOMIC DNA]</scope>
    <source>
        <strain evidence="3 4">S-16</strain>
    </source>
</reference>
<dbReference type="Pfam" id="PF20434">
    <property type="entry name" value="BD-FAE"/>
    <property type="match status" value="1"/>
</dbReference>
<dbReference type="PANTHER" id="PTHR48081">
    <property type="entry name" value="AB HYDROLASE SUPERFAMILY PROTEIN C4A8.06C"/>
    <property type="match status" value="1"/>
</dbReference>
<evidence type="ECO:0000259" key="2">
    <source>
        <dbReference type="Pfam" id="PF20434"/>
    </source>
</evidence>
<dbReference type="Proteomes" id="UP000267464">
    <property type="component" value="Unassembled WGS sequence"/>
</dbReference>
<feature type="domain" description="BD-FAE-like" evidence="2">
    <location>
        <begin position="61"/>
        <end position="158"/>
    </location>
</feature>
<dbReference type="GO" id="GO:0016787">
    <property type="term" value="F:hydrolase activity"/>
    <property type="evidence" value="ECO:0007669"/>
    <property type="project" value="UniProtKB-KW"/>
</dbReference>
<dbReference type="AlphaFoldDB" id="A0A3N7JVG9"/>
<evidence type="ECO:0000256" key="1">
    <source>
        <dbReference type="ARBA" id="ARBA00022801"/>
    </source>
</evidence>
<dbReference type="InterPro" id="IPR029058">
    <property type="entry name" value="AB_hydrolase_fold"/>
</dbReference>
<proteinExistence type="predicted"/>
<protein>
    <submittedName>
        <fullName evidence="3">Alpha/beta hydrolase</fullName>
    </submittedName>
</protein>
<dbReference type="PANTHER" id="PTHR48081:SF33">
    <property type="entry name" value="KYNURENINE FORMAMIDASE"/>
    <property type="match status" value="1"/>
</dbReference>
<accession>A0A3N7JVG9</accession>
<sequence length="283" mass="30878">MPKKDAAWYDAQFNNRARVPGHPDILGRWARASVLSRDSLSRRLDVAYGSGPDETLDVFPTTRANAPVLVFIHGGWWRAMDKRDHSFVAPAFVNAGALVVVPNYQLCPANSVEGIALQMVKALAWVSRHAHLYGGDPKRIVVAGHSAGAHLAAMLMCCDWKAVGRDLPARLVNKVLAISGVFDLDGIRRTSFLQPDLKLTPASVRKLSPAGFAAPKGTLYAVAGGEESEEFQRHAALIQERWGRKVVPVSEMLPGLNHFNILHDLVDPGARLCELAKGLLELE</sequence>
<dbReference type="OrthoDB" id="9771666at2"/>
<keyword evidence="4" id="KW-1185">Reference proteome</keyword>
<organism evidence="3 4">
    <name type="scientific">Piscinibacter terrae</name>
    <dbReference type="NCBI Taxonomy" id="2496871"/>
    <lineage>
        <taxon>Bacteria</taxon>
        <taxon>Pseudomonadati</taxon>
        <taxon>Pseudomonadota</taxon>
        <taxon>Betaproteobacteria</taxon>
        <taxon>Burkholderiales</taxon>
        <taxon>Sphaerotilaceae</taxon>
        <taxon>Piscinibacter</taxon>
    </lineage>
</organism>
<evidence type="ECO:0000313" key="4">
    <source>
        <dbReference type="Proteomes" id="UP000267464"/>
    </source>
</evidence>
<dbReference type="InterPro" id="IPR049492">
    <property type="entry name" value="BD-FAE-like_dom"/>
</dbReference>
<reference evidence="3 4" key="1">
    <citation type="submission" date="2018-08" db="EMBL/GenBank/DDBJ databases">
        <authorList>
            <person name="Khan S.A."/>
            <person name="Jeon C.O."/>
            <person name="Chun B.H."/>
            <person name="Jeong S.E."/>
        </authorList>
    </citation>
    <scope>NUCLEOTIDE SEQUENCE [LARGE SCALE GENOMIC DNA]</scope>
    <source>
        <strain evidence="3 4">S-16</strain>
    </source>
</reference>
<dbReference type="EMBL" id="QUSW01000002">
    <property type="protein sequence ID" value="RQP24869.1"/>
    <property type="molecule type" value="Genomic_DNA"/>
</dbReference>
<dbReference type="SUPFAM" id="SSF53474">
    <property type="entry name" value="alpha/beta-Hydrolases"/>
    <property type="match status" value="1"/>
</dbReference>
<dbReference type="InterPro" id="IPR050300">
    <property type="entry name" value="GDXG_lipolytic_enzyme"/>
</dbReference>
<evidence type="ECO:0000313" key="3">
    <source>
        <dbReference type="EMBL" id="RQP24869.1"/>
    </source>
</evidence>
<gene>
    <name evidence="3" type="ORF">DZC73_08335</name>
</gene>